<keyword evidence="3" id="KW-1185">Reference proteome</keyword>
<sequence length="250" mass="26472">MTLLYRVTACLPALHVGLMLAALAWTLATPFGVRLLLPLAALLAAAYVVPPAAHRLLAASGRLDERRANLSEPVFEPWMASLLLQMSYSYLPFLEALLRVVPGLYSVWLRGWGSRIGTRVFWAPGVRILDRSLMEVGDRTVFGTDCMVSSHLIFKRDGVEWIHVKRVKIGADCLIGAGSMIAHGVRIGERVEVGTGVLMGPLVRIGSGAVIGPAAGIETGGRVAAGAVIPPGLITKGAIPASPAQARTPG</sequence>
<dbReference type="RefSeq" id="WP_211110476.1">
    <property type="nucleotide sequence ID" value="NZ_JAEKJA010000024.1"/>
</dbReference>
<dbReference type="Proteomes" id="UP000609531">
    <property type="component" value="Unassembled WGS sequence"/>
</dbReference>
<dbReference type="Pfam" id="PF00132">
    <property type="entry name" value="Hexapep"/>
    <property type="match status" value="1"/>
</dbReference>
<reference evidence="2" key="1">
    <citation type="submission" date="2020-12" db="EMBL/GenBank/DDBJ databases">
        <title>Bacterial taxonomy.</title>
        <authorList>
            <person name="Pan X."/>
        </authorList>
    </citation>
    <scope>NUCLEOTIDE SEQUENCE</scope>
    <source>
        <strain evidence="2">B2012</strain>
    </source>
</reference>
<protein>
    <recommendedName>
        <fullName evidence="4">Acetyltransferase</fullName>
    </recommendedName>
</protein>
<accession>A0A934MNG1</accession>
<dbReference type="AlphaFoldDB" id="A0A934MNG1"/>
<evidence type="ECO:0000256" key="1">
    <source>
        <dbReference type="ARBA" id="ARBA00007274"/>
    </source>
</evidence>
<proteinExistence type="inferred from homology"/>
<dbReference type="Gene3D" id="2.160.10.10">
    <property type="entry name" value="Hexapeptide repeat proteins"/>
    <property type="match status" value="1"/>
</dbReference>
<dbReference type="PANTHER" id="PTHR43300">
    <property type="entry name" value="ACETYLTRANSFERASE"/>
    <property type="match status" value="1"/>
</dbReference>
<dbReference type="SUPFAM" id="SSF51161">
    <property type="entry name" value="Trimeric LpxA-like enzymes"/>
    <property type="match status" value="1"/>
</dbReference>
<evidence type="ECO:0008006" key="4">
    <source>
        <dbReference type="Google" id="ProtNLM"/>
    </source>
</evidence>
<evidence type="ECO:0000313" key="3">
    <source>
        <dbReference type="Proteomes" id="UP000609531"/>
    </source>
</evidence>
<dbReference type="InterPro" id="IPR001451">
    <property type="entry name" value="Hexapep"/>
</dbReference>
<dbReference type="InterPro" id="IPR011004">
    <property type="entry name" value="Trimer_LpxA-like_sf"/>
</dbReference>
<evidence type="ECO:0000313" key="2">
    <source>
        <dbReference type="EMBL" id="MBJ3778154.1"/>
    </source>
</evidence>
<name>A0A934MNG1_9HYPH</name>
<dbReference type="EMBL" id="JAEKJA010000024">
    <property type="protein sequence ID" value="MBJ3778154.1"/>
    <property type="molecule type" value="Genomic_DNA"/>
</dbReference>
<dbReference type="InterPro" id="IPR050179">
    <property type="entry name" value="Trans_hexapeptide_repeat"/>
</dbReference>
<comment type="caution">
    <text evidence="2">The sequence shown here is derived from an EMBL/GenBank/DDBJ whole genome shotgun (WGS) entry which is preliminary data.</text>
</comment>
<comment type="similarity">
    <text evidence="1">Belongs to the transferase hexapeptide repeat family.</text>
</comment>
<organism evidence="2 3">
    <name type="scientific">Acuticoccus mangrovi</name>
    <dbReference type="NCBI Taxonomy" id="2796142"/>
    <lineage>
        <taxon>Bacteria</taxon>
        <taxon>Pseudomonadati</taxon>
        <taxon>Pseudomonadota</taxon>
        <taxon>Alphaproteobacteria</taxon>
        <taxon>Hyphomicrobiales</taxon>
        <taxon>Amorphaceae</taxon>
        <taxon>Acuticoccus</taxon>
    </lineage>
</organism>
<gene>
    <name evidence="2" type="ORF">JCR33_20810</name>
</gene>